<sequence>MAWLKAIFVGLVLLIIVAVSGFFIWLAPVGAGYTAKVMCSRIFVSGLSSERALDEDVMADNNSLLSLITANIDLRHQTVSAHAFGFRTRVAVYRPNMGCTLTDPENAAALQNTAPVLRPITPQPLLTAPLPPGVERRKFNNILAAAMDEPSVEPSRRTRAIVVLYKGRVVAERYGEGITVNTPLTGWSMTKSAFSAILGRMRMTGMLPPLNYPVSINEWDTLPDDPRVKITYDELLQMSSGLEFDESYWNPLADVVQMLFVAPSAAGLAVSKPLAKTPGSEWQYSSGTTNVLSAAMRNLSNSSQQYLALPSELLFRPLGMDHAVIEADSDGYLVGSSFMHATGREWAKLGQLYLQDGVWNDTRLLPEGWVAHATTPAPQAPNGIYGAHWWLKLPSEGQQAADTPAIPADAFFALGHDGQSLSIIPSRDLVIVRLGLTRNKKAFNLHRFVGEVSNLFPEHEDADASGDGENTPTGTDTGNNGTAN</sequence>
<dbReference type="InterPro" id="IPR050789">
    <property type="entry name" value="Diverse_Enzym_Activities"/>
</dbReference>
<reference evidence="3 4" key="1">
    <citation type="submission" date="2017-10" db="EMBL/GenBank/DDBJ databases">
        <title>Biodiversity and function of Thalassospira species in the particle-attached aromatic-hydrocarbon-degrading consortia from the surface seawater of the China South Sea.</title>
        <authorList>
            <person name="Dong C."/>
            <person name="Liu R."/>
            <person name="Shao Z."/>
        </authorList>
    </citation>
    <scope>NUCLEOTIDE SEQUENCE [LARGE SCALE GENOMIC DNA]</scope>
    <source>
        <strain evidence="3 4">CSC3H3</strain>
    </source>
</reference>
<name>A0ABM6Q7A8_9PROT</name>
<gene>
    <name evidence="3" type="ORF">CSC3H3_03265</name>
</gene>
<dbReference type="PANTHER" id="PTHR43283:SF7">
    <property type="entry name" value="BETA-LACTAMASE-RELATED DOMAIN-CONTAINING PROTEIN"/>
    <property type="match status" value="1"/>
</dbReference>
<evidence type="ECO:0000259" key="2">
    <source>
        <dbReference type="Pfam" id="PF00144"/>
    </source>
</evidence>
<accession>A0ABM6Q7A8</accession>
<evidence type="ECO:0000313" key="4">
    <source>
        <dbReference type="Proteomes" id="UP000233458"/>
    </source>
</evidence>
<feature type="domain" description="Beta-lactamase-related" evidence="2">
    <location>
        <begin position="153"/>
        <end position="434"/>
    </location>
</feature>
<dbReference type="Gene3D" id="3.40.710.10">
    <property type="entry name" value="DD-peptidase/beta-lactamase superfamily"/>
    <property type="match status" value="1"/>
</dbReference>
<protein>
    <recommendedName>
        <fullName evidence="2">Beta-lactamase-related domain-containing protein</fullName>
    </recommendedName>
</protein>
<proteinExistence type="predicted"/>
<dbReference type="Proteomes" id="UP000233458">
    <property type="component" value="Chromosome"/>
</dbReference>
<dbReference type="RefSeq" id="WP_101283674.1">
    <property type="nucleotide sequence ID" value="NZ_CP024199.1"/>
</dbReference>
<dbReference type="EMBL" id="CP024199">
    <property type="protein sequence ID" value="AUG51843.1"/>
    <property type="molecule type" value="Genomic_DNA"/>
</dbReference>
<organism evidence="3 4">
    <name type="scientific">Thalassospira marina</name>
    <dbReference type="NCBI Taxonomy" id="2048283"/>
    <lineage>
        <taxon>Bacteria</taxon>
        <taxon>Pseudomonadati</taxon>
        <taxon>Pseudomonadota</taxon>
        <taxon>Alphaproteobacteria</taxon>
        <taxon>Rhodospirillales</taxon>
        <taxon>Thalassospiraceae</taxon>
        <taxon>Thalassospira</taxon>
    </lineage>
</organism>
<dbReference type="PANTHER" id="PTHR43283">
    <property type="entry name" value="BETA-LACTAMASE-RELATED"/>
    <property type="match status" value="1"/>
</dbReference>
<dbReference type="InterPro" id="IPR012338">
    <property type="entry name" value="Beta-lactam/transpept-like"/>
</dbReference>
<evidence type="ECO:0000256" key="1">
    <source>
        <dbReference type="SAM" id="MobiDB-lite"/>
    </source>
</evidence>
<feature type="region of interest" description="Disordered" evidence="1">
    <location>
        <begin position="459"/>
        <end position="484"/>
    </location>
</feature>
<dbReference type="InterPro" id="IPR001466">
    <property type="entry name" value="Beta-lactam-related"/>
</dbReference>
<keyword evidence="4" id="KW-1185">Reference proteome</keyword>
<feature type="compositionally biased region" description="Low complexity" evidence="1">
    <location>
        <begin position="467"/>
        <end position="484"/>
    </location>
</feature>
<evidence type="ECO:0000313" key="3">
    <source>
        <dbReference type="EMBL" id="AUG51843.1"/>
    </source>
</evidence>
<dbReference type="SUPFAM" id="SSF56601">
    <property type="entry name" value="beta-lactamase/transpeptidase-like"/>
    <property type="match status" value="1"/>
</dbReference>
<dbReference type="Pfam" id="PF00144">
    <property type="entry name" value="Beta-lactamase"/>
    <property type="match status" value="1"/>
</dbReference>